<keyword evidence="4" id="KW-0597">Phosphoprotein</keyword>
<dbReference type="SMART" id="SM00387">
    <property type="entry name" value="HATPase_c"/>
    <property type="match status" value="1"/>
</dbReference>
<keyword evidence="11" id="KW-0902">Two-component regulatory system</keyword>
<accession>A0A399QTK4</accession>
<dbReference type="CDD" id="cd00130">
    <property type="entry name" value="PAS"/>
    <property type="match status" value="1"/>
</dbReference>
<dbReference type="RefSeq" id="WP_119380215.1">
    <property type="nucleotide sequence ID" value="NZ_QWGB01000007.1"/>
</dbReference>
<evidence type="ECO:0000256" key="12">
    <source>
        <dbReference type="ARBA" id="ARBA00023136"/>
    </source>
</evidence>
<dbReference type="InterPro" id="IPR003594">
    <property type="entry name" value="HATPase_dom"/>
</dbReference>
<gene>
    <name evidence="15" type="ORF">D1224_12130</name>
</gene>
<keyword evidence="8" id="KW-0418">Kinase</keyword>
<keyword evidence="7" id="KW-0547">Nucleotide-binding</keyword>
<evidence type="ECO:0000256" key="4">
    <source>
        <dbReference type="ARBA" id="ARBA00022553"/>
    </source>
</evidence>
<keyword evidence="12" id="KW-0472">Membrane</keyword>
<dbReference type="Pfam" id="PF02518">
    <property type="entry name" value="HATPase_c"/>
    <property type="match status" value="1"/>
</dbReference>
<evidence type="ECO:0000256" key="7">
    <source>
        <dbReference type="ARBA" id="ARBA00022741"/>
    </source>
</evidence>
<dbReference type="SMART" id="SM00091">
    <property type="entry name" value="PAS"/>
    <property type="match status" value="2"/>
</dbReference>
<evidence type="ECO:0000256" key="2">
    <source>
        <dbReference type="ARBA" id="ARBA00004141"/>
    </source>
</evidence>
<keyword evidence="6" id="KW-0812">Transmembrane</keyword>
<evidence type="ECO:0000256" key="8">
    <source>
        <dbReference type="ARBA" id="ARBA00022777"/>
    </source>
</evidence>
<dbReference type="CDD" id="cd00075">
    <property type="entry name" value="HATPase"/>
    <property type="match status" value="1"/>
</dbReference>
<evidence type="ECO:0000256" key="3">
    <source>
        <dbReference type="ARBA" id="ARBA00012438"/>
    </source>
</evidence>
<organism evidence="15 16">
    <name type="scientific">Henriciella barbarensis</name>
    <dbReference type="NCBI Taxonomy" id="86342"/>
    <lineage>
        <taxon>Bacteria</taxon>
        <taxon>Pseudomonadati</taxon>
        <taxon>Pseudomonadota</taxon>
        <taxon>Alphaproteobacteria</taxon>
        <taxon>Hyphomonadales</taxon>
        <taxon>Hyphomonadaceae</taxon>
        <taxon>Henriciella</taxon>
    </lineage>
</organism>
<dbReference type="Pfam" id="PF00512">
    <property type="entry name" value="HisKA"/>
    <property type="match status" value="1"/>
</dbReference>
<dbReference type="InterPro" id="IPR004358">
    <property type="entry name" value="Sig_transdc_His_kin-like_C"/>
</dbReference>
<dbReference type="GO" id="GO:0005524">
    <property type="term" value="F:ATP binding"/>
    <property type="evidence" value="ECO:0007669"/>
    <property type="project" value="UniProtKB-KW"/>
</dbReference>
<dbReference type="SUPFAM" id="SSF55785">
    <property type="entry name" value="PYP-like sensor domain (PAS domain)"/>
    <property type="match status" value="2"/>
</dbReference>
<dbReference type="EMBL" id="QWGB01000007">
    <property type="protein sequence ID" value="RIJ22296.1"/>
    <property type="molecule type" value="Genomic_DNA"/>
</dbReference>
<dbReference type="PANTHER" id="PTHR42878:SF7">
    <property type="entry name" value="SENSOR HISTIDINE KINASE GLRK"/>
    <property type="match status" value="1"/>
</dbReference>
<evidence type="ECO:0000259" key="14">
    <source>
        <dbReference type="PROSITE" id="PS50112"/>
    </source>
</evidence>
<name>A0A399QTK4_9PROT</name>
<comment type="subcellular location">
    <subcellularLocation>
        <location evidence="2">Membrane</location>
        <topology evidence="2">Multi-pass membrane protein</topology>
    </subcellularLocation>
</comment>
<dbReference type="CDD" id="cd00082">
    <property type="entry name" value="HisKA"/>
    <property type="match status" value="1"/>
</dbReference>
<dbReference type="Pfam" id="PF08447">
    <property type="entry name" value="PAS_3"/>
    <property type="match status" value="1"/>
</dbReference>
<dbReference type="Gene3D" id="3.30.450.20">
    <property type="entry name" value="PAS domain"/>
    <property type="match status" value="2"/>
</dbReference>
<dbReference type="PRINTS" id="PR00344">
    <property type="entry name" value="BCTRLSENSOR"/>
</dbReference>
<dbReference type="OrthoDB" id="9795133at2"/>
<dbReference type="InterPro" id="IPR003661">
    <property type="entry name" value="HisK_dim/P_dom"/>
</dbReference>
<dbReference type="GO" id="GO:0016020">
    <property type="term" value="C:membrane"/>
    <property type="evidence" value="ECO:0007669"/>
    <property type="project" value="UniProtKB-SubCell"/>
</dbReference>
<evidence type="ECO:0000256" key="1">
    <source>
        <dbReference type="ARBA" id="ARBA00000085"/>
    </source>
</evidence>
<dbReference type="InterPro" id="IPR001610">
    <property type="entry name" value="PAC"/>
</dbReference>
<dbReference type="Pfam" id="PF08448">
    <property type="entry name" value="PAS_4"/>
    <property type="match status" value="1"/>
</dbReference>
<evidence type="ECO:0000256" key="10">
    <source>
        <dbReference type="ARBA" id="ARBA00022989"/>
    </source>
</evidence>
<keyword evidence="16" id="KW-1185">Reference proteome</keyword>
<evidence type="ECO:0000313" key="16">
    <source>
        <dbReference type="Proteomes" id="UP000265431"/>
    </source>
</evidence>
<evidence type="ECO:0000256" key="9">
    <source>
        <dbReference type="ARBA" id="ARBA00022840"/>
    </source>
</evidence>
<comment type="caution">
    <text evidence="15">The sequence shown here is derived from an EMBL/GenBank/DDBJ whole genome shotgun (WGS) entry which is preliminary data.</text>
</comment>
<dbReference type="InterPro" id="IPR050351">
    <property type="entry name" value="BphY/WalK/GraS-like"/>
</dbReference>
<comment type="catalytic activity">
    <reaction evidence="1">
        <text>ATP + protein L-histidine = ADP + protein N-phospho-L-histidine.</text>
        <dbReference type="EC" id="2.7.13.3"/>
    </reaction>
</comment>
<feature type="domain" description="PAS" evidence="14">
    <location>
        <begin position="169"/>
        <end position="231"/>
    </location>
</feature>
<dbReference type="GO" id="GO:0007234">
    <property type="term" value="P:osmosensory signaling via phosphorelay pathway"/>
    <property type="evidence" value="ECO:0007669"/>
    <property type="project" value="TreeGrafter"/>
</dbReference>
<dbReference type="InterPro" id="IPR005467">
    <property type="entry name" value="His_kinase_dom"/>
</dbReference>
<dbReference type="NCBIfam" id="TIGR00229">
    <property type="entry name" value="sensory_box"/>
    <property type="match status" value="1"/>
</dbReference>
<keyword evidence="9" id="KW-0067">ATP-binding</keyword>
<dbReference type="PROSITE" id="PS50109">
    <property type="entry name" value="HIS_KIN"/>
    <property type="match status" value="1"/>
</dbReference>
<dbReference type="SUPFAM" id="SSF47384">
    <property type="entry name" value="Homodimeric domain of signal transducing histidine kinase"/>
    <property type="match status" value="1"/>
</dbReference>
<dbReference type="Gene3D" id="3.30.565.10">
    <property type="entry name" value="Histidine kinase-like ATPase, C-terminal domain"/>
    <property type="match status" value="1"/>
</dbReference>
<dbReference type="EC" id="2.7.13.3" evidence="3"/>
<dbReference type="GO" id="GO:0000155">
    <property type="term" value="F:phosphorelay sensor kinase activity"/>
    <property type="evidence" value="ECO:0007669"/>
    <property type="project" value="InterPro"/>
</dbReference>
<dbReference type="Gene3D" id="1.10.287.130">
    <property type="match status" value="1"/>
</dbReference>
<dbReference type="InterPro" id="IPR036097">
    <property type="entry name" value="HisK_dim/P_sf"/>
</dbReference>
<protein>
    <recommendedName>
        <fullName evidence="3">histidine kinase</fullName>
        <ecNumber evidence="3">2.7.13.3</ecNumber>
    </recommendedName>
</protein>
<evidence type="ECO:0000256" key="6">
    <source>
        <dbReference type="ARBA" id="ARBA00022692"/>
    </source>
</evidence>
<dbReference type="SMART" id="SM00086">
    <property type="entry name" value="PAC"/>
    <property type="match status" value="1"/>
</dbReference>
<evidence type="ECO:0000259" key="13">
    <source>
        <dbReference type="PROSITE" id="PS50109"/>
    </source>
</evidence>
<dbReference type="SMART" id="SM00388">
    <property type="entry name" value="HisKA"/>
    <property type="match status" value="1"/>
</dbReference>
<keyword evidence="5" id="KW-0808">Transferase</keyword>
<dbReference type="SUPFAM" id="SSF55874">
    <property type="entry name" value="ATPase domain of HSP90 chaperone/DNA topoisomerase II/histidine kinase"/>
    <property type="match status" value="1"/>
</dbReference>
<dbReference type="Proteomes" id="UP000265431">
    <property type="component" value="Unassembled WGS sequence"/>
</dbReference>
<proteinExistence type="predicted"/>
<evidence type="ECO:0000313" key="15">
    <source>
        <dbReference type="EMBL" id="RIJ22296.1"/>
    </source>
</evidence>
<dbReference type="GO" id="GO:0030295">
    <property type="term" value="F:protein kinase activator activity"/>
    <property type="evidence" value="ECO:0007669"/>
    <property type="project" value="TreeGrafter"/>
</dbReference>
<dbReference type="InterPro" id="IPR000014">
    <property type="entry name" value="PAS"/>
</dbReference>
<feature type="domain" description="Histidine kinase" evidence="13">
    <location>
        <begin position="304"/>
        <end position="522"/>
    </location>
</feature>
<dbReference type="InterPro" id="IPR013655">
    <property type="entry name" value="PAS_fold_3"/>
</dbReference>
<dbReference type="AlphaFoldDB" id="A0A399QTK4"/>
<dbReference type="InterPro" id="IPR036890">
    <property type="entry name" value="HATPase_C_sf"/>
</dbReference>
<reference evidence="15 16" key="1">
    <citation type="submission" date="2018-08" db="EMBL/GenBank/DDBJ databases">
        <title>Henriciella mobilis sp. nov., isolated from seawater.</title>
        <authorList>
            <person name="Cheng H."/>
            <person name="Wu Y.-H."/>
            <person name="Xu X.-W."/>
            <person name="Guo L.-L."/>
        </authorList>
    </citation>
    <scope>NUCLEOTIDE SEQUENCE [LARGE SCALE GENOMIC DNA]</scope>
    <source>
        <strain evidence="15 16">CCUG66934</strain>
    </source>
</reference>
<dbReference type="InterPro" id="IPR035965">
    <property type="entry name" value="PAS-like_dom_sf"/>
</dbReference>
<evidence type="ECO:0000256" key="5">
    <source>
        <dbReference type="ARBA" id="ARBA00022679"/>
    </source>
</evidence>
<dbReference type="GO" id="GO:0000156">
    <property type="term" value="F:phosphorelay response regulator activity"/>
    <property type="evidence" value="ECO:0007669"/>
    <property type="project" value="TreeGrafter"/>
</dbReference>
<sequence length="528" mass="59186">MQNEALVPQFTGPEELRTELFQLLANDSRAVDLVLQHCFDGVFYWDLKDFARQFVGPKFWEMLGVDAGSKEARDWHNRVHSEDRQNFYEAIEKACQNPDVGIDEIVRYRITNGDWLHIRTRGLIILDAAGLPSRLLVLNSDVSEQVSLEASERASRTQLEQALKDKQTSEEELQFIFDAMPLQVFYKDDKNIILRANKLAADSLGMKAEDLKGADTYDLFPDMAAKYHEDDLKVIDSGVPELGIVEAYAPKDRPTGWVKTDKIPMSFEDGSRTLLVVAADITELKEQSSRLEKLSEASSQFASIAAHDLRSPLRQTRALMDMLLMEVRDAGVELSDDGTFALEHITTSLKKMEKMVSDLHMLSKLESRSVERLPVDINIVMDRVQRAHEELIVQANASITVDQIPQIIGSERLVEYVLSNLLRNACNFRKGDSVNIHVQAQLDVPRQRQKIYFSDNGIGVPEGQHKRIFEPFARLEAGKSGEGTGLGLAIVSRIMAAHGGDVSIDSSFKSGTRFILEFPVAGVLTHGS</sequence>
<keyword evidence="10" id="KW-1133">Transmembrane helix</keyword>
<evidence type="ECO:0000256" key="11">
    <source>
        <dbReference type="ARBA" id="ARBA00023012"/>
    </source>
</evidence>
<dbReference type="InterPro" id="IPR013656">
    <property type="entry name" value="PAS_4"/>
</dbReference>
<dbReference type="PROSITE" id="PS50112">
    <property type="entry name" value="PAS"/>
    <property type="match status" value="1"/>
</dbReference>
<dbReference type="PANTHER" id="PTHR42878">
    <property type="entry name" value="TWO-COMPONENT HISTIDINE KINASE"/>
    <property type="match status" value="1"/>
</dbReference>